<sequence>NGDLARYLAGHPQTDLHQRVTWALQIADGLAWLHHRRVVWADCTLRNVLLTADFQVRLSDFEGSGFHMKPNNSEEVWVRNSAIAPARYLDPEAPLEANYNGDPRVDIYAFGCVFLELLLSLDGAPADVSDEQLHGRMSPFTVIRPPV</sequence>
<dbReference type="AlphaFoldDB" id="A0AAD6Y4Z9"/>
<keyword evidence="4" id="KW-0808">Transferase</keyword>
<organism evidence="4 5">
    <name type="scientific">Mycena pura</name>
    <dbReference type="NCBI Taxonomy" id="153505"/>
    <lineage>
        <taxon>Eukaryota</taxon>
        <taxon>Fungi</taxon>
        <taxon>Dikarya</taxon>
        <taxon>Basidiomycota</taxon>
        <taxon>Agaricomycotina</taxon>
        <taxon>Agaricomycetes</taxon>
        <taxon>Agaricomycetidae</taxon>
        <taxon>Agaricales</taxon>
        <taxon>Marasmiineae</taxon>
        <taxon>Mycenaceae</taxon>
        <taxon>Mycena</taxon>
    </lineage>
</organism>
<dbReference type="GO" id="GO:0005524">
    <property type="term" value="F:ATP binding"/>
    <property type="evidence" value="ECO:0007669"/>
    <property type="project" value="UniProtKB-KW"/>
</dbReference>
<dbReference type="GO" id="GO:0005886">
    <property type="term" value="C:plasma membrane"/>
    <property type="evidence" value="ECO:0007669"/>
    <property type="project" value="TreeGrafter"/>
</dbReference>
<keyword evidence="4" id="KW-0418">Kinase</keyword>
<dbReference type="PANTHER" id="PTHR27001">
    <property type="entry name" value="OS01G0253100 PROTEIN"/>
    <property type="match status" value="1"/>
</dbReference>
<dbReference type="InterPro" id="IPR011009">
    <property type="entry name" value="Kinase-like_dom_sf"/>
</dbReference>
<dbReference type="Gene3D" id="1.10.510.10">
    <property type="entry name" value="Transferase(Phosphotransferase) domain 1"/>
    <property type="match status" value="1"/>
</dbReference>
<comment type="caution">
    <text evidence="4">The sequence shown here is derived from an EMBL/GenBank/DDBJ whole genome shotgun (WGS) entry which is preliminary data.</text>
</comment>
<dbReference type="InterPro" id="IPR001245">
    <property type="entry name" value="Ser-Thr/Tyr_kinase_cat_dom"/>
</dbReference>
<evidence type="ECO:0000313" key="5">
    <source>
        <dbReference type="Proteomes" id="UP001219525"/>
    </source>
</evidence>
<reference evidence="4" key="1">
    <citation type="submission" date="2023-03" db="EMBL/GenBank/DDBJ databases">
        <title>Massive genome expansion in bonnet fungi (Mycena s.s.) driven by repeated elements and novel gene families across ecological guilds.</title>
        <authorList>
            <consortium name="Lawrence Berkeley National Laboratory"/>
            <person name="Harder C.B."/>
            <person name="Miyauchi S."/>
            <person name="Viragh M."/>
            <person name="Kuo A."/>
            <person name="Thoen E."/>
            <person name="Andreopoulos B."/>
            <person name="Lu D."/>
            <person name="Skrede I."/>
            <person name="Drula E."/>
            <person name="Henrissat B."/>
            <person name="Morin E."/>
            <person name="Kohler A."/>
            <person name="Barry K."/>
            <person name="LaButti K."/>
            <person name="Morin E."/>
            <person name="Salamov A."/>
            <person name="Lipzen A."/>
            <person name="Mereny Z."/>
            <person name="Hegedus B."/>
            <person name="Baldrian P."/>
            <person name="Stursova M."/>
            <person name="Weitz H."/>
            <person name="Taylor A."/>
            <person name="Grigoriev I.V."/>
            <person name="Nagy L.G."/>
            <person name="Martin F."/>
            <person name="Kauserud H."/>
        </authorList>
    </citation>
    <scope>NUCLEOTIDE SEQUENCE</scope>
    <source>
        <strain evidence="4">9144</strain>
    </source>
</reference>
<protein>
    <submittedName>
        <fullName evidence="4">Kinase-like domain-containing protein</fullName>
    </submittedName>
</protein>
<keyword evidence="5" id="KW-1185">Reference proteome</keyword>
<keyword evidence="1" id="KW-0547">Nucleotide-binding</keyword>
<dbReference type="SUPFAM" id="SSF56112">
    <property type="entry name" value="Protein kinase-like (PK-like)"/>
    <property type="match status" value="1"/>
</dbReference>
<feature type="domain" description="Protein kinase" evidence="3">
    <location>
        <begin position="1"/>
        <end position="147"/>
    </location>
</feature>
<proteinExistence type="predicted"/>
<evidence type="ECO:0000313" key="4">
    <source>
        <dbReference type="EMBL" id="KAJ7194400.1"/>
    </source>
</evidence>
<name>A0AAD6Y4Z9_9AGAR</name>
<feature type="non-terminal residue" evidence="4">
    <location>
        <position position="1"/>
    </location>
</feature>
<keyword evidence="2" id="KW-0067">ATP-binding</keyword>
<evidence type="ECO:0000256" key="1">
    <source>
        <dbReference type="ARBA" id="ARBA00022741"/>
    </source>
</evidence>
<dbReference type="PROSITE" id="PS50011">
    <property type="entry name" value="PROTEIN_KINASE_DOM"/>
    <property type="match status" value="1"/>
</dbReference>
<dbReference type="Proteomes" id="UP001219525">
    <property type="component" value="Unassembled WGS sequence"/>
</dbReference>
<dbReference type="GO" id="GO:0004672">
    <property type="term" value="F:protein kinase activity"/>
    <property type="evidence" value="ECO:0007669"/>
    <property type="project" value="InterPro"/>
</dbReference>
<accession>A0AAD6Y4Z9</accession>
<evidence type="ECO:0000256" key="2">
    <source>
        <dbReference type="ARBA" id="ARBA00022840"/>
    </source>
</evidence>
<evidence type="ECO:0000259" key="3">
    <source>
        <dbReference type="PROSITE" id="PS50011"/>
    </source>
</evidence>
<dbReference type="EMBL" id="JARJCW010000098">
    <property type="protein sequence ID" value="KAJ7194400.1"/>
    <property type="molecule type" value="Genomic_DNA"/>
</dbReference>
<dbReference type="Pfam" id="PF07714">
    <property type="entry name" value="PK_Tyr_Ser-Thr"/>
    <property type="match status" value="1"/>
</dbReference>
<dbReference type="InterPro" id="IPR000719">
    <property type="entry name" value="Prot_kinase_dom"/>
</dbReference>
<gene>
    <name evidence="4" type="ORF">GGX14DRAFT_378008</name>
</gene>
<dbReference type="PANTHER" id="PTHR27001:SF931">
    <property type="entry name" value="OS11G0664100 PROTEIN"/>
    <property type="match status" value="1"/>
</dbReference>